<feature type="signal peptide" evidence="5">
    <location>
        <begin position="1"/>
        <end position="19"/>
    </location>
</feature>
<dbReference type="Gene3D" id="3.50.4.10">
    <property type="entry name" value="Hepatocyte Growth Factor"/>
    <property type="match status" value="1"/>
</dbReference>
<dbReference type="SUPFAM" id="SSF56496">
    <property type="entry name" value="Fibrinogen C-terminal domain-like"/>
    <property type="match status" value="1"/>
</dbReference>
<dbReference type="GO" id="GO:0046872">
    <property type="term" value="F:metal ion binding"/>
    <property type="evidence" value="ECO:0007669"/>
    <property type="project" value="UniProtKB-KW"/>
</dbReference>
<dbReference type="InterPro" id="IPR003609">
    <property type="entry name" value="Pan_app"/>
</dbReference>
<evidence type="ECO:0000256" key="3">
    <source>
        <dbReference type="ARBA" id="ARBA00022837"/>
    </source>
</evidence>
<protein>
    <recommendedName>
        <fullName evidence="6">Apple domain-containing protein</fullName>
    </recommendedName>
</protein>
<dbReference type="EnsemblMetazoa" id="CLYHEMT016621.1">
    <property type="protein sequence ID" value="CLYHEMP016621.1"/>
    <property type="gene ID" value="CLYHEMG016621"/>
</dbReference>
<dbReference type="PANTHER" id="PTHR16146">
    <property type="entry name" value="INTELECTIN"/>
    <property type="match status" value="1"/>
</dbReference>
<sequence length="413" mass="47001">MKVLLNILILWLFEHSTEQSQITFNFALRGWKLVFGKVLLHVEKVTNPPDCIKECLVFGPEECKSVNFNPSRKICQLMDENAGELDEKKFQKGEEWLHFGQKEKQAECKERNGTKKCCILTNQLQCKQPIDCNEIKQSFETYESGFYSLEGQSNPVYCNFHAIDCNEIKQSCETCQSDFYSLEGQSSPVYCNFDDGNLISCEGLKERNASPLESGFYTVGQGGDVVTFYCDMITDNGGWLMVANVTVKTESEKSVRHYDSVKQNGIQSLVNVANGAYALSLETLQEMVSTHGFSELRIKCYKDWSGYQVHVVLSYLQRLFVMEVTYPTPSEYRFLDDDQTSSMSWAAGGKFTQYYPTGTGVGGSVYDHQIYISGTWHILIMQYPWGSNPRMECGDNSQLSGFTSVGHWEFYVR</sequence>
<dbReference type="InterPro" id="IPR036056">
    <property type="entry name" value="Fibrinogen-like_C"/>
</dbReference>
<evidence type="ECO:0000256" key="1">
    <source>
        <dbReference type="ARBA" id="ARBA00022723"/>
    </source>
</evidence>
<keyword evidence="5" id="KW-0732">Signal</keyword>
<proteinExistence type="predicted"/>
<evidence type="ECO:0000313" key="8">
    <source>
        <dbReference type="Proteomes" id="UP000594262"/>
    </source>
</evidence>
<dbReference type="SUPFAM" id="SSF57414">
    <property type="entry name" value="Hairpin loop containing domain-like"/>
    <property type="match status" value="1"/>
</dbReference>
<dbReference type="NCBIfam" id="NF040941">
    <property type="entry name" value="GGGWT_bact"/>
    <property type="match status" value="1"/>
</dbReference>
<keyword evidence="1" id="KW-0479">Metal-binding</keyword>
<evidence type="ECO:0000256" key="2">
    <source>
        <dbReference type="ARBA" id="ARBA00022734"/>
    </source>
</evidence>
<dbReference type="Proteomes" id="UP000594262">
    <property type="component" value="Unplaced"/>
</dbReference>
<evidence type="ECO:0000256" key="4">
    <source>
        <dbReference type="ARBA" id="ARBA00023157"/>
    </source>
</evidence>
<name>A0A7M5X227_9CNID</name>
<reference evidence="7" key="1">
    <citation type="submission" date="2021-01" db="UniProtKB">
        <authorList>
            <consortium name="EnsemblMetazoa"/>
        </authorList>
    </citation>
    <scope>IDENTIFICATION</scope>
</reference>
<evidence type="ECO:0000313" key="7">
    <source>
        <dbReference type="EnsemblMetazoa" id="CLYHEMP016621.1"/>
    </source>
</evidence>
<keyword evidence="8" id="KW-1185">Reference proteome</keyword>
<dbReference type="RefSeq" id="XP_066929487.1">
    <property type="nucleotide sequence ID" value="XM_067073386.1"/>
</dbReference>
<evidence type="ECO:0000256" key="5">
    <source>
        <dbReference type="SAM" id="SignalP"/>
    </source>
</evidence>
<dbReference type="AlphaFoldDB" id="A0A7M5X227"/>
<dbReference type="Pfam" id="PF00024">
    <property type="entry name" value="PAN_1"/>
    <property type="match status" value="1"/>
</dbReference>
<dbReference type="GO" id="GO:0070492">
    <property type="term" value="F:oligosaccharide binding"/>
    <property type="evidence" value="ECO:0007669"/>
    <property type="project" value="TreeGrafter"/>
</dbReference>
<dbReference type="GeneID" id="136817040"/>
<dbReference type="Gene3D" id="3.90.215.10">
    <property type="entry name" value="Gamma Fibrinogen, chain A, domain 1"/>
    <property type="match status" value="1"/>
</dbReference>
<dbReference type="PANTHER" id="PTHR16146:SF46">
    <property type="entry name" value="INTELECTIN-1A-RELATED"/>
    <property type="match status" value="1"/>
</dbReference>
<dbReference type="GO" id="GO:0005615">
    <property type="term" value="C:extracellular space"/>
    <property type="evidence" value="ECO:0007669"/>
    <property type="project" value="TreeGrafter"/>
</dbReference>
<accession>A0A7M5X227</accession>
<keyword evidence="4" id="KW-1015">Disulfide bond</keyword>
<dbReference type="InterPro" id="IPR014716">
    <property type="entry name" value="Fibrinogen_a/b/g_C_1"/>
</dbReference>
<evidence type="ECO:0000259" key="6">
    <source>
        <dbReference type="Pfam" id="PF00024"/>
    </source>
</evidence>
<keyword evidence="3" id="KW-0106">Calcium</keyword>
<feature type="chain" id="PRO_5029900045" description="Apple domain-containing protein" evidence="5">
    <location>
        <begin position="20"/>
        <end position="413"/>
    </location>
</feature>
<keyword evidence="2" id="KW-0430">Lectin</keyword>
<feature type="domain" description="Apple" evidence="6">
    <location>
        <begin position="42"/>
        <end position="92"/>
    </location>
</feature>
<organism evidence="7 8">
    <name type="scientific">Clytia hemisphaerica</name>
    <dbReference type="NCBI Taxonomy" id="252671"/>
    <lineage>
        <taxon>Eukaryota</taxon>
        <taxon>Metazoa</taxon>
        <taxon>Cnidaria</taxon>
        <taxon>Hydrozoa</taxon>
        <taxon>Hydroidolina</taxon>
        <taxon>Leptothecata</taxon>
        <taxon>Obeliida</taxon>
        <taxon>Clytiidae</taxon>
        <taxon>Clytia</taxon>
    </lineage>
</organism>
<dbReference type="OrthoDB" id="5956353at2759"/>